<protein>
    <submittedName>
        <fullName evidence="1">Uncharacterized protein</fullName>
    </submittedName>
</protein>
<organism evidence="1">
    <name type="scientific">Fagus sylvatica</name>
    <name type="common">Beechnut</name>
    <dbReference type="NCBI Taxonomy" id="28930"/>
    <lineage>
        <taxon>Eukaryota</taxon>
        <taxon>Viridiplantae</taxon>
        <taxon>Streptophyta</taxon>
        <taxon>Embryophyta</taxon>
        <taxon>Tracheophyta</taxon>
        <taxon>Spermatophyta</taxon>
        <taxon>Magnoliopsida</taxon>
        <taxon>eudicotyledons</taxon>
        <taxon>Gunneridae</taxon>
        <taxon>Pentapetalae</taxon>
        <taxon>rosids</taxon>
        <taxon>fabids</taxon>
        <taxon>Fagales</taxon>
        <taxon>Fagaceae</taxon>
        <taxon>Fagus</taxon>
    </lineage>
</organism>
<gene>
    <name evidence="1" type="ORF">FSB_LOCUS29815</name>
</gene>
<dbReference type="AlphaFoldDB" id="A0A2N9GR10"/>
<reference evidence="1" key="1">
    <citation type="submission" date="2018-02" db="EMBL/GenBank/DDBJ databases">
        <authorList>
            <person name="Cohen D.B."/>
            <person name="Kent A.D."/>
        </authorList>
    </citation>
    <scope>NUCLEOTIDE SEQUENCE</scope>
</reference>
<name>A0A2N9GR10_FAGSY</name>
<evidence type="ECO:0000313" key="1">
    <source>
        <dbReference type="EMBL" id="SPD01933.1"/>
    </source>
</evidence>
<accession>A0A2N9GR10</accession>
<sequence length="77" mass="8674">MDLSMGGAMESFGVCDLGLMSLWVGLRLVVGWEMGWSCGRDTEETDLSFENAEWLLSICVRVDLEPDVQWLTVIFKV</sequence>
<dbReference type="EMBL" id="OIVN01002242">
    <property type="protein sequence ID" value="SPD01933.1"/>
    <property type="molecule type" value="Genomic_DNA"/>
</dbReference>
<proteinExistence type="predicted"/>